<dbReference type="AlphaFoldDB" id="E6VX73"/>
<dbReference type="STRING" id="643562.Daes_1566"/>
<dbReference type="InterPro" id="IPR027396">
    <property type="entry name" value="DsrEFH-like"/>
</dbReference>
<dbReference type="EMBL" id="CP002431">
    <property type="protein sequence ID" value="ADU62579.1"/>
    <property type="molecule type" value="Genomic_DNA"/>
</dbReference>
<dbReference type="HOGENOM" id="CLU_097491_0_0_7"/>
<dbReference type="eggNOG" id="COG0425">
    <property type="taxonomic scope" value="Bacteria"/>
</dbReference>
<dbReference type="Gene3D" id="3.30.110.40">
    <property type="entry name" value="TusA-like domain"/>
    <property type="match status" value="1"/>
</dbReference>
<dbReference type="CDD" id="cd03421">
    <property type="entry name" value="SirA_like_N"/>
    <property type="match status" value="1"/>
</dbReference>
<organism evidence="3 4">
    <name type="scientific">Pseudodesulfovibrio aespoeensis (strain ATCC 700646 / DSM 10631 / Aspo-2)</name>
    <name type="common">Desulfovibrio aespoeensis</name>
    <dbReference type="NCBI Taxonomy" id="643562"/>
    <lineage>
        <taxon>Bacteria</taxon>
        <taxon>Pseudomonadati</taxon>
        <taxon>Thermodesulfobacteriota</taxon>
        <taxon>Desulfovibrionia</taxon>
        <taxon>Desulfovibrionales</taxon>
        <taxon>Desulfovibrionaceae</taxon>
    </lineage>
</organism>
<dbReference type="Proteomes" id="UP000002191">
    <property type="component" value="Chromosome"/>
</dbReference>
<dbReference type="KEGG" id="das:Daes_1566"/>
<keyword evidence="4" id="KW-1185">Reference proteome</keyword>
<reference evidence="4" key="1">
    <citation type="submission" date="2010-12" db="EMBL/GenBank/DDBJ databases">
        <title>Complete sequence of Desulfovibrio aespoeensis Aspo-2.</title>
        <authorList>
            <consortium name="US DOE Joint Genome Institute"/>
            <person name="Lucas S."/>
            <person name="Copeland A."/>
            <person name="Lapidus A."/>
            <person name="Cheng J.-F."/>
            <person name="Goodwin L."/>
            <person name="Pitluck S."/>
            <person name="Chertkov O."/>
            <person name="Misra M."/>
            <person name="Detter J.C."/>
            <person name="Han C."/>
            <person name="Tapia R."/>
            <person name="Land M."/>
            <person name="Hauser L."/>
            <person name="Kyrpides N."/>
            <person name="Ivanova N."/>
            <person name="Ovchinnikova G."/>
            <person name="Pedersen K."/>
            <person name="Jagevall S."/>
            <person name="Hazen T."/>
            <person name="Woyke T."/>
        </authorList>
    </citation>
    <scope>NUCLEOTIDE SEQUENCE [LARGE SCALE GENOMIC DNA]</scope>
    <source>
        <strain evidence="4">ATCC 700646 / DSM 10631 / Aspo-2</strain>
    </source>
</reference>
<sequence>MIDSGFKEEFMSETTLECQGLPCPQPVLRCKDAVERLNPERITVAVDNEAAKDNVSRFLGTRGYRVETAQSDRQYLITGTRAQDDQAQPATGGQSATSDAGTAPQKILVFISSEVIGSGDDGLGGRLMFNFLATLKEIGGELWRIILVNGGVRLAVPGSPCLNQLAALEQTGVSILVCGTCLEHFGLTGQRQVGQVTNMLDVVTSFQLATKTVHV</sequence>
<evidence type="ECO:0000313" key="4">
    <source>
        <dbReference type="Proteomes" id="UP000002191"/>
    </source>
</evidence>
<dbReference type="NCBIfam" id="TIGR03527">
    <property type="entry name" value="selenium_YedF"/>
    <property type="match status" value="1"/>
</dbReference>
<dbReference type="InterPro" id="IPR001455">
    <property type="entry name" value="TusA-like"/>
</dbReference>
<dbReference type="SUPFAM" id="SSF64307">
    <property type="entry name" value="SirA-like"/>
    <property type="match status" value="1"/>
</dbReference>
<evidence type="ECO:0000259" key="2">
    <source>
        <dbReference type="Pfam" id="PF01206"/>
    </source>
</evidence>
<feature type="domain" description="UPF0033" evidence="2">
    <location>
        <begin position="15"/>
        <end position="77"/>
    </location>
</feature>
<dbReference type="SUPFAM" id="SSF75169">
    <property type="entry name" value="DsrEFH-like"/>
    <property type="match status" value="1"/>
</dbReference>
<dbReference type="InterPro" id="IPR019870">
    <property type="entry name" value="Se_metab_YedF"/>
</dbReference>
<dbReference type="InterPro" id="IPR036868">
    <property type="entry name" value="TusA-like_sf"/>
</dbReference>
<name>E6VX73_PSEA9</name>
<accession>E6VX73</accession>
<protein>
    <submittedName>
        <fullName evidence="3">Selenium metabolism protein YedF</fullName>
    </submittedName>
</protein>
<dbReference type="Pfam" id="PF01206">
    <property type="entry name" value="TusA"/>
    <property type="match status" value="1"/>
</dbReference>
<proteinExistence type="predicted"/>
<reference evidence="3 4" key="2">
    <citation type="journal article" date="2014" name="Genome Announc.">
        <title>Complete Genome Sequence of the Subsurface, Mesophilic Sulfate-Reducing Bacterium Desulfovibrio aespoeensis Aspo-2.</title>
        <authorList>
            <person name="Pedersen K."/>
            <person name="Bengtsson A."/>
            <person name="Edlund J."/>
            <person name="Rabe L."/>
            <person name="Hazen T."/>
            <person name="Chakraborty R."/>
            <person name="Goodwin L."/>
            <person name="Shapiro N."/>
        </authorList>
    </citation>
    <scope>NUCLEOTIDE SEQUENCE [LARGE SCALE GENOMIC DNA]</scope>
    <source>
        <strain evidence="4">ATCC 700646 / DSM 10631 / Aspo-2</strain>
    </source>
</reference>
<evidence type="ECO:0000313" key="3">
    <source>
        <dbReference type="EMBL" id="ADU62579.1"/>
    </source>
</evidence>
<gene>
    <name evidence="3" type="ordered locus">Daes_1566</name>
</gene>
<evidence type="ECO:0000256" key="1">
    <source>
        <dbReference type="SAM" id="MobiDB-lite"/>
    </source>
</evidence>
<feature type="region of interest" description="Disordered" evidence="1">
    <location>
        <begin position="80"/>
        <end position="100"/>
    </location>
</feature>
<feature type="compositionally biased region" description="Polar residues" evidence="1">
    <location>
        <begin position="85"/>
        <end position="100"/>
    </location>
</feature>